<dbReference type="PROSITE" id="PS50297">
    <property type="entry name" value="ANK_REP_REGION"/>
    <property type="match status" value="2"/>
</dbReference>
<dbReference type="Pfam" id="PF00023">
    <property type="entry name" value="Ank"/>
    <property type="match status" value="1"/>
</dbReference>
<accession>A0A8H3EF30</accession>
<dbReference type="GO" id="GO:0005524">
    <property type="term" value="F:ATP binding"/>
    <property type="evidence" value="ECO:0007669"/>
    <property type="project" value="InterPro"/>
</dbReference>
<evidence type="ECO:0000256" key="1">
    <source>
        <dbReference type="ARBA" id="ARBA00022737"/>
    </source>
</evidence>
<keyword evidence="2 3" id="KW-0040">ANK repeat</keyword>
<dbReference type="PROSITE" id="PS50088">
    <property type="entry name" value="ANK_REPEAT"/>
    <property type="match status" value="2"/>
</dbReference>
<dbReference type="PROSITE" id="PS00108">
    <property type="entry name" value="PROTEIN_KINASE_ST"/>
    <property type="match status" value="1"/>
</dbReference>
<dbReference type="SUPFAM" id="SSF56112">
    <property type="entry name" value="Protein kinase-like (PK-like)"/>
    <property type="match status" value="1"/>
</dbReference>
<dbReference type="Gene3D" id="1.10.510.10">
    <property type="entry name" value="Transferase(Phosphotransferase) domain 1"/>
    <property type="match status" value="1"/>
</dbReference>
<organism evidence="6 7">
    <name type="scientific">Alectoria fallacina</name>
    <dbReference type="NCBI Taxonomy" id="1903189"/>
    <lineage>
        <taxon>Eukaryota</taxon>
        <taxon>Fungi</taxon>
        <taxon>Dikarya</taxon>
        <taxon>Ascomycota</taxon>
        <taxon>Pezizomycotina</taxon>
        <taxon>Lecanoromycetes</taxon>
        <taxon>OSLEUM clade</taxon>
        <taxon>Lecanoromycetidae</taxon>
        <taxon>Lecanorales</taxon>
        <taxon>Lecanorineae</taxon>
        <taxon>Parmeliaceae</taxon>
        <taxon>Alectoria</taxon>
    </lineage>
</organism>
<dbReference type="Proteomes" id="UP000664203">
    <property type="component" value="Unassembled WGS sequence"/>
</dbReference>
<dbReference type="SUPFAM" id="SSF48403">
    <property type="entry name" value="Ankyrin repeat"/>
    <property type="match status" value="2"/>
</dbReference>
<sequence length="1599" mass="177294">MDCCKLLSKPPGSQAFQHHLPDSSLETLDMSGHSDVFSEFPLAGILASRFEESHISKEAFVSTDIAETDSLYISSILAAAGRGLPIIYPHQLQFYKHLGAGSCFKVDCEIYTEEGGPSPELVAVKYLRLPRSRDVEILRQGDARTQAYGWSTRPELGVHPYLVVDYSDHGTFAEYLQRITPPVDQCRQLALDVAVGLQALHHSVIVHGDLKPDNVLVFNCAGERAQVAKLADFEASIFEVDLDDGPVPYRGIARYNAPEQEGPLGTQPRKAAQTKEAFYKADIYSIGLVIWEVMNDGYEFCEPEWLVTGETELQFLDRICEVEEDGVLSKARMFCENRFRDLDQPMVQHAIMNTFEVTLRDKATLRADIDLVIDLLVDGARYLLGRVFSTAAFPPWSIQCLIFDELKAQTRSHGLIAESTDAHFQLSVCHQTGFGVEPDMDEVLRNLRKALLANTIARSVYRRMEMAYNSQARAKFDFTTDVDDQLEPSMSDPLYFSHRLRIYQKSLVQHAKRRSWKCNDVQFTLSSLKSLDSLFQSHDCHQPCISADTPGVLARRNSLLELVAEIGSAALVEKLIYDQNWNDKELSCALTRACEYGHFATAKILASRCPPLRYDEDGPSPLHWLIMFSQDEAKQLATLLVLGFSDDVEDANGICRDMINAMPRSGSEPNSFPEHCLQLIGSPFHWAVGARYLPLVTFLVKLGASIHLRWSHTRAPQNDYSDRQRPDSTPFELAIACHLPEICDALWKSTPGSRQVELLESSAMLHSIGKPALPFLKYIIHGANHVQALRDTIGMLQAWGFDICRQNKHGESAFMAALADPNQELYVLQEILSVSGRNDEITSNGKNAVTLVAATSSRRQHSVQRMLLAVDKVSNINDTDQSGWNTLHYQAVEDSAKLCQVLLQRKTLDINKQNANGDTAVHLAATFNAGTILHLSLQNSADTEILNCDRQTPLALAILHRQRQPIQILIEVGADINLGGFDDASKTSALHVAVSGSSSSSSIARHLLETYPKFRVPLQLNLLDGLGWTLLHRAAYSGDHEAVAALLDYGANSEAQLRRRSPIAQGRTALDTTSNLLQAISTDSGLGSGHSRIREGGEPAIAAFRLRLEEVRLILGQRRGSLRFDEKFKSAEAEFSEQFYQNSQRFFSERVEYTGVIALLLYWKENDINPEQELDVVRELFEKDFGFTSLTFPIPPRRAQQELNREISAFVAHYSNQVDTLILIYYAGHGDMDDNGNSIWAANEKDGPTLSWWKAQQLLYDAVGDVLTMLDCCSAALISKGDKDGGKFEILGASAIGFRTPEPGKSSFTTILIKHIRKSMRKSQQINARSLHGELLESSQLTDLARSNPRSIVLQPLRSLEHEGFIKKPSSFLMLKVSLAEDPTGLRIAEWLKTHPPDGVTAVSVEAMILKAKRLQGLVDQTAFPPGSIFGKLSLGAQKELLRRLQGLDTVIESANYSAQGSLVPEEPVITNSIEAIDRSVTAVCKAVETPILLDPHFPNGGGQEQAGDLDVATAIGAEDAFSLRRHLLSISAIPDNNKLPRDALNLPLYTGSSQSSAQFRSGTLKDKDVPVESIPYGTWSDSADQGHELPSNLEVNQI</sequence>
<comment type="caution">
    <text evidence="6">The sequence shown here is derived from an EMBL/GenBank/DDBJ whole genome shotgun (WGS) entry which is preliminary data.</text>
</comment>
<dbReference type="SMART" id="SM00248">
    <property type="entry name" value="ANK"/>
    <property type="match status" value="9"/>
</dbReference>
<dbReference type="Pfam" id="PF00069">
    <property type="entry name" value="Pkinase"/>
    <property type="match status" value="1"/>
</dbReference>
<dbReference type="InterPro" id="IPR000719">
    <property type="entry name" value="Prot_kinase_dom"/>
</dbReference>
<dbReference type="PANTHER" id="PTHR24198">
    <property type="entry name" value="ANKYRIN REPEAT AND PROTEIN KINASE DOMAIN-CONTAINING PROTEIN"/>
    <property type="match status" value="1"/>
</dbReference>
<feature type="domain" description="Protein kinase" evidence="5">
    <location>
        <begin position="92"/>
        <end position="383"/>
    </location>
</feature>
<keyword evidence="7" id="KW-1185">Reference proteome</keyword>
<dbReference type="Gene3D" id="1.25.40.20">
    <property type="entry name" value="Ankyrin repeat-containing domain"/>
    <property type="match status" value="2"/>
</dbReference>
<evidence type="ECO:0000256" key="2">
    <source>
        <dbReference type="ARBA" id="ARBA00023043"/>
    </source>
</evidence>
<dbReference type="GO" id="GO:0004672">
    <property type="term" value="F:protein kinase activity"/>
    <property type="evidence" value="ECO:0007669"/>
    <property type="project" value="InterPro"/>
</dbReference>
<reference evidence="6" key="1">
    <citation type="submission" date="2021-03" db="EMBL/GenBank/DDBJ databases">
        <authorList>
            <person name="Tagirdzhanova G."/>
        </authorList>
    </citation>
    <scope>NUCLEOTIDE SEQUENCE</scope>
</reference>
<name>A0A8H3EF30_9LECA</name>
<dbReference type="InterPro" id="IPR002110">
    <property type="entry name" value="Ankyrin_rpt"/>
</dbReference>
<dbReference type="OrthoDB" id="626167at2759"/>
<proteinExistence type="predicted"/>
<dbReference type="PROSITE" id="PS50011">
    <property type="entry name" value="PROTEIN_KINASE_DOM"/>
    <property type="match status" value="1"/>
</dbReference>
<dbReference type="InterPro" id="IPR036770">
    <property type="entry name" value="Ankyrin_rpt-contain_sf"/>
</dbReference>
<dbReference type="SMART" id="SM00220">
    <property type="entry name" value="S_TKc"/>
    <property type="match status" value="1"/>
</dbReference>
<dbReference type="Pfam" id="PF12796">
    <property type="entry name" value="Ank_2"/>
    <property type="match status" value="1"/>
</dbReference>
<protein>
    <recommendedName>
        <fullName evidence="5">Protein kinase domain-containing protein</fullName>
    </recommendedName>
</protein>
<keyword evidence="1" id="KW-0677">Repeat</keyword>
<feature type="region of interest" description="Disordered" evidence="4">
    <location>
        <begin position="1577"/>
        <end position="1599"/>
    </location>
</feature>
<dbReference type="InterPro" id="IPR011009">
    <property type="entry name" value="Kinase-like_dom_sf"/>
</dbReference>
<evidence type="ECO:0000256" key="3">
    <source>
        <dbReference type="PROSITE-ProRule" id="PRU00023"/>
    </source>
</evidence>
<feature type="repeat" description="ANK" evidence="3">
    <location>
        <begin position="949"/>
        <end position="981"/>
    </location>
</feature>
<feature type="repeat" description="ANK" evidence="3">
    <location>
        <begin position="1026"/>
        <end position="1058"/>
    </location>
</feature>
<evidence type="ECO:0000313" key="7">
    <source>
        <dbReference type="Proteomes" id="UP000664203"/>
    </source>
</evidence>
<dbReference type="InterPro" id="IPR008271">
    <property type="entry name" value="Ser/Thr_kinase_AS"/>
</dbReference>
<dbReference type="PANTHER" id="PTHR24198:SF165">
    <property type="entry name" value="ANKYRIN REPEAT-CONTAINING PROTEIN-RELATED"/>
    <property type="match status" value="1"/>
</dbReference>
<evidence type="ECO:0000313" key="6">
    <source>
        <dbReference type="EMBL" id="CAF9904079.1"/>
    </source>
</evidence>
<gene>
    <name evidence="6" type="ORF">ALECFALPRED_004834</name>
</gene>
<dbReference type="EMBL" id="CAJPDR010000003">
    <property type="protein sequence ID" value="CAF9904079.1"/>
    <property type="molecule type" value="Genomic_DNA"/>
</dbReference>
<evidence type="ECO:0000259" key="5">
    <source>
        <dbReference type="PROSITE" id="PS50011"/>
    </source>
</evidence>
<evidence type="ECO:0000256" key="4">
    <source>
        <dbReference type="SAM" id="MobiDB-lite"/>
    </source>
</evidence>